<proteinExistence type="predicted"/>
<feature type="compositionally biased region" description="Acidic residues" evidence="1">
    <location>
        <begin position="133"/>
        <end position="143"/>
    </location>
</feature>
<feature type="region of interest" description="Disordered" evidence="1">
    <location>
        <begin position="126"/>
        <end position="146"/>
    </location>
</feature>
<feature type="region of interest" description="Disordered" evidence="1">
    <location>
        <begin position="592"/>
        <end position="615"/>
    </location>
</feature>
<dbReference type="Proteomes" id="UP001165080">
    <property type="component" value="Unassembled WGS sequence"/>
</dbReference>
<evidence type="ECO:0000256" key="1">
    <source>
        <dbReference type="SAM" id="MobiDB-lite"/>
    </source>
</evidence>
<evidence type="ECO:0000313" key="3">
    <source>
        <dbReference type="EMBL" id="GLC60796.1"/>
    </source>
</evidence>
<feature type="region of interest" description="Disordered" evidence="1">
    <location>
        <begin position="308"/>
        <end position="336"/>
    </location>
</feature>
<protein>
    <recommendedName>
        <fullName evidence="2">Transcription initiation factor IIE subunit alpha N-terminal domain-containing protein</fullName>
    </recommendedName>
</protein>
<dbReference type="EMBL" id="BRXU01000038">
    <property type="protein sequence ID" value="GLC60796.1"/>
    <property type="molecule type" value="Genomic_DNA"/>
</dbReference>
<organism evidence="3 4">
    <name type="scientific">Pleodorina starrii</name>
    <dbReference type="NCBI Taxonomy" id="330485"/>
    <lineage>
        <taxon>Eukaryota</taxon>
        <taxon>Viridiplantae</taxon>
        <taxon>Chlorophyta</taxon>
        <taxon>core chlorophytes</taxon>
        <taxon>Chlorophyceae</taxon>
        <taxon>CS clade</taxon>
        <taxon>Chlamydomonadales</taxon>
        <taxon>Volvocaceae</taxon>
        <taxon>Pleodorina</taxon>
    </lineage>
</organism>
<feature type="region of interest" description="Disordered" evidence="1">
    <location>
        <begin position="233"/>
        <end position="254"/>
    </location>
</feature>
<feature type="domain" description="Transcription initiation factor IIE subunit alpha N-terminal" evidence="2">
    <location>
        <begin position="60"/>
        <end position="238"/>
    </location>
</feature>
<name>A0A9W6F9M5_9CHLO</name>
<dbReference type="Gene3D" id="3.30.40.10">
    <property type="entry name" value="Zinc/RING finger domain, C3HC4 (zinc finger)"/>
    <property type="match status" value="1"/>
</dbReference>
<evidence type="ECO:0000259" key="2">
    <source>
        <dbReference type="SMART" id="SM00531"/>
    </source>
</evidence>
<dbReference type="PANTHER" id="PTHR13097:SF7">
    <property type="entry name" value="GENERAL TRANSCRIPTION FACTOR IIE SUBUNIT 1"/>
    <property type="match status" value="1"/>
</dbReference>
<dbReference type="GO" id="GO:0006367">
    <property type="term" value="P:transcription initiation at RNA polymerase II promoter"/>
    <property type="evidence" value="ECO:0007669"/>
    <property type="project" value="InterPro"/>
</dbReference>
<dbReference type="InterPro" id="IPR013083">
    <property type="entry name" value="Znf_RING/FYVE/PHD"/>
</dbReference>
<dbReference type="SMART" id="SM00531">
    <property type="entry name" value="TFIIE"/>
    <property type="match status" value="1"/>
</dbReference>
<feature type="compositionally biased region" description="Acidic residues" evidence="1">
    <location>
        <begin position="606"/>
        <end position="615"/>
    </location>
</feature>
<dbReference type="InterPro" id="IPR002853">
    <property type="entry name" value="TFIIE_asu"/>
</dbReference>
<dbReference type="InterPro" id="IPR039997">
    <property type="entry name" value="TFE"/>
</dbReference>
<accession>A0A9W6F9M5</accession>
<gene>
    <name evidence="3" type="primary">PLEST007850</name>
    <name evidence="3" type="ORF">PLESTB_001672000</name>
</gene>
<dbReference type="SUPFAM" id="SSF57783">
    <property type="entry name" value="Zinc beta-ribbon"/>
    <property type="match status" value="1"/>
</dbReference>
<dbReference type="PANTHER" id="PTHR13097">
    <property type="entry name" value="TRANSCRIPTION INITIATION FACTOR IIE, ALPHA SUBUNIT"/>
    <property type="match status" value="1"/>
</dbReference>
<keyword evidence="4" id="KW-1185">Reference proteome</keyword>
<evidence type="ECO:0000313" key="4">
    <source>
        <dbReference type="Proteomes" id="UP001165080"/>
    </source>
</evidence>
<comment type="caution">
    <text evidence="3">The sequence shown here is derived from an EMBL/GenBank/DDBJ whole genome shotgun (WGS) entry which is preliminary data.</text>
</comment>
<dbReference type="AlphaFoldDB" id="A0A9W6F9M5"/>
<sequence length="615" mass="62091">MSFAPGGQASAAGSSYAPVTYQRLMRLAARAFYNGPCPPPGRDTDPFSARSKIAKMDTRGLGVVLIDYLTTVEWTSFELLTEALRLHPVVLSRAMRFLEAGHMVRRYERRESRRKKRNIVGEALEADVAQGGDSDDDDDDGEEGGAKKKGLLTEYFTLDYARAFDALQARIHTMRASLKEQLEATNAIQAYRCPGAFCGKTYTSLDAANLVDPMDLTFKCEMCGSELVEQRATNDAEGGGGAPQHATARESKEAARRLLQAIDRELAPLTRLMTDLQHRAVPLPDAGELYEWAQRVRQREADINAAAGGGRGGAGGGSAAGGRAGGAGGAGGAGAGGGAAGGAPAAALLAGSGVTVLSAADNTNTWESQDFKVSLDGGAAGGTSLLFGGGAAAAAPAAAAAGAPGGGGGGGKKVLPWFMKAADDKATLSATAAGDDTAAAGGAAAAAGGGGGGGDGKQQQQAEYFRDFMAYMSRLQQEKREPKDEGAAGVLPLGPVAAVATAPPPFVKPEPGLAAAAPGPVSAAAAVKREPPPPLAAAVKQEAGVYSGSSAAAAAATDIQWESVGGLPPPVPQQQPMVADPLAVNAGFGGFGGGGAGGGDAPPMDADGDVEWEDV</sequence>
<reference evidence="3 4" key="1">
    <citation type="journal article" date="2023" name="Commun. Biol.">
        <title>Reorganization of the ancestral sex-determining regions during the evolution of trioecy in Pleodorina starrii.</title>
        <authorList>
            <person name="Takahashi K."/>
            <person name="Suzuki S."/>
            <person name="Kawai-Toyooka H."/>
            <person name="Yamamoto K."/>
            <person name="Hamaji T."/>
            <person name="Ootsuki R."/>
            <person name="Yamaguchi H."/>
            <person name="Kawachi M."/>
            <person name="Higashiyama T."/>
            <person name="Nozaki H."/>
        </authorList>
    </citation>
    <scope>NUCLEOTIDE SEQUENCE [LARGE SCALE GENOMIC DNA]</scope>
    <source>
        <strain evidence="3 4">NIES-4479</strain>
    </source>
</reference>
<dbReference type="GO" id="GO:0005673">
    <property type="term" value="C:transcription factor TFIIE complex"/>
    <property type="evidence" value="ECO:0007669"/>
    <property type="project" value="TreeGrafter"/>
</dbReference>